<comment type="cofactor">
    <cofactor evidence="1">
        <name>pyridoxal 5'-phosphate</name>
        <dbReference type="ChEBI" id="CHEBI:597326"/>
    </cofactor>
</comment>
<feature type="domain" description="Alliinase C-terminal" evidence="4">
    <location>
        <begin position="1"/>
        <end position="357"/>
    </location>
</feature>
<dbReference type="InterPro" id="IPR015424">
    <property type="entry name" value="PyrdxlP-dep_Trfase"/>
</dbReference>
<dbReference type="AlphaFoldDB" id="A0A843VTL4"/>
<organism evidence="5 6">
    <name type="scientific">Colocasia esculenta</name>
    <name type="common">Wild taro</name>
    <name type="synonym">Arum esculentum</name>
    <dbReference type="NCBI Taxonomy" id="4460"/>
    <lineage>
        <taxon>Eukaryota</taxon>
        <taxon>Viridiplantae</taxon>
        <taxon>Streptophyta</taxon>
        <taxon>Embryophyta</taxon>
        <taxon>Tracheophyta</taxon>
        <taxon>Spermatophyta</taxon>
        <taxon>Magnoliopsida</taxon>
        <taxon>Liliopsida</taxon>
        <taxon>Araceae</taxon>
        <taxon>Aroideae</taxon>
        <taxon>Colocasieae</taxon>
        <taxon>Colocasia</taxon>
    </lineage>
</organism>
<dbReference type="Gene3D" id="2.10.25.30">
    <property type="entry name" value="EGF-like, alliinase"/>
    <property type="match status" value="1"/>
</dbReference>
<dbReference type="InterPro" id="IPR015421">
    <property type="entry name" value="PyrdxlP-dep_Trfase_major"/>
</dbReference>
<sequence length="369" mass="40730">GDPLFLQPYWRDHAAASAVVVAGWHRMSYATDADHHITVELERHIRLLHAAVGNAVTEGRFIVFGAGSTQLITAAARALSPDNATAPPARVVASIPYYPLYKTQTDLLDSRKYDWRGATSDWLNASASSSAGAGFVEFVTTPNNPDCLPKKPVLPGSSVVYDHAYYWPHYTAIPAAADGDVMLFTMSKISGHAGSRFGWAIVKNESIYQRMASYIDYNTFGVSRDTQLRVLTLMKAIREGITRGGAKDDIFLFGRRVLQERWLRLNELVSASSGRFSLPRMPRQYCIYTKGTPDPSPAYGWLKCEMVEDGDCYAVLRSGGIVGREGPLFGAGPRYVRLSLLKSRDEFDLLLRRLEALVRVPAAASSSQM</sequence>
<dbReference type="GO" id="GO:0008483">
    <property type="term" value="F:transaminase activity"/>
    <property type="evidence" value="ECO:0007669"/>
    <property type="project" value="TreeGrafter"/>
</dbReference>
<reference evidence="5" key="1">
    <citation type="submission" date="2017-07" db="EMBL/GenBank/DDBJ databases">
        <title>Taro Niue Genome Assembly and Annotation.</title>
        <authorList>
            <person name="Atibalentja N."/>
            <person name="Keating K."/>
            <person name="Fields C.J."/>
        </authorList>
    </citation>
    <scope>NUCLEOTIDE SEQUENCE</scope>
    <source>
        <strain evidence="5">Niue_2</strain>
        <tissue evidence="5">Leaf</tissue>
    </source>
</reference>
<dbReference type="InterPro" id="IPR006948">
    <property type="entry name" value="Alliinase_C"/>
</dbReference>
<dbReference type="GO" id="GO:0016846">
    <property type="term" value="F:carbon-sulfur lyase activity"/>
    <property type="evidence" value="ECO:0007669"/>
    <property type="project" value="InterPro"/>
</dbReference>
<dbReference type="Gene3D" id="3.90.1150.10">
    <property type="entry name" value="Aspartate Aminotransferase, domain 1"/>
    <property type="match status" value="1"/>
</dbReference>
<dbReference type="PANTHER" id="PTHR43795:SF20">
    <property type="entry name" value="TRYPTOPHAN AMINOTRANSFERASE-RELATED PROTEIN 3"/>
    <property type="match status" value="1"/>
</dbReference>
<comment type="caution">
    <text evidence="5">The sequence shown here is derived from an EMBL/GenBank/DDBJ whole genome shotgun (WGS) entry which is preliminary data.</text>
</comment>
<dbReference type="CDD" id="cd00609">
    <property type="entry name" value="AAT_like"/>
    <property type="match status" value="1"/>
</dbReference>
<evidence type="ECO:0000313" key="5">
    <source>
        <dbReference type="EMBL" id="MQL97567.1"/>
    </source>
</evidence>
<dbReference type="Proteomes" id="UP000652761">
    <property type="component" value="Unassembled WGS sequence"/>
</dbReference>
<feature type="non-terminal residue" evidence="5">
    <location>
        <position position="1"/>
    </location>
</feature>
<keyword evidence="3" id="KW-0663">Pyridoxal phosphate</keyword>
<protein>
    <recommendedName>
        <fullName evidence="4">Alliinase C-terminal domain-containing protein</fullName>
    </recommendedName>
</protein>
<proteinExistence type="inferred from homology"/>
<dbReference type="EMBL" id="NMUH01002068">
    <property type="protein sequence ID" value="MQL97567.1"/>
    <property type="molecule type" value="Genomic_DNA"/>
</dbReference>
<dbReference type="SUPFAM" id="SSF53383">
    <property type="entry name" value="PLP-dependent transferases"/>
    <property type="match status" value="1"/>
</dbReference>
<comment type="similarity">
    <text evidence="2">Belongs to the alliinase family.</text>
</comment>
<accession>A0A843VTL4</accession>
<dbReference type="Gene3D" id="3.40.640.10">
    <property type="entry name" value="Type I PLP-dependent aspartate aminotransferase-like (Major domain)"/>
    <property type="match status" value="1"/>
</dbReference>
<dbReference type="InterPro" id="IPR050478">
    <property type="entry name" value="Ethylene_sulfur-biosynth"/>
</dbReference>
<evidence type="ECO:0000256" key="2">
    <source>
        <dbReference type="ARBA" id="ARBA00006312"/>
    </source>
</evidence>
<dbReference type="Pfam" id="PF04864">
    <property type="entry name" value="Alliinase_C"/>
    <property type="match status" value="1"/>
</dbReference>
<dbReference type="InterPro" id="IPR015422">
    <property type="entry name" value="PyrdxlP-dep_Trfase_small"/>
</dbReference>
<dbReference type="GO" id="GO:0006520">
    <property type="term" value="P:amino acid metabolic process"/>
    <property type="evidence" value="ECO:0007669"/>
    <property type="project" value="TreeGrafter"/>
</dbReference>
<dbReference type="OrthoDB" id="2020362at2759"/>
<evidence type="ECO:0000313" key="6">
    <source>
        <dbReference type="Proteomes" id="UP000652761"/>
    </source>
</evidence>
<evidence type="ECO:0000256" key="1">
    <source>
        <dbReference type="ARBA" id="ARBA00001933"/>
    </source>
</evidence>
<dbReference type="InterPro" id="IPR037029">
    <property type="entry name" value="Alliinase_N_sf"/>
</dbReference>
<dbReference type="PANTHER" id="PTHR43795">
    <property type="entry name" value="BIFUNCTIONAL ASPARTATE AMINOTRANSFERASE AND GLUTAMATE/ASPARTATE-PREPHENATE AMINOTRANSFERASE-RELATED"/>
    <property type="match status" value="1"/>
</dbReference>
<keyword evidence="6" id="KW-1185">Reference proteome</keyword>
<evidence type="ECO:0000256" key="3">
    <source>
        <dbReference type="ARBA" id="ARBA00022898"/>
    </source>
</evidence>
<name>A0A843VTL4_COLES</name>
<evidence type="ECO:0000259" key="4">
    <source>
        <dbReference type="Pfam" id="PF04864"/>
    </source>
</evidence>
<gene>
    <name evidence="5" type="ORF">Taro_030262</name>
</gene>